<dbReference type="AlphaFoldDB" id="A0A2B7X1X2"/>
<dbReference type="Proteomes" id="UP000223968">
    <property type="component" value="Unassembled WGS sequence"/>
</dbReference>
<name>A0A2B7X1X2_9EURO</name>
<dbReference type="EMBL" id="PDNB01000152">
    <property type="protein sequence ID" value="PGH03046.1"/>
    <property type="molecule type" value="Genomic_DNA"/>
</dbReference>
<evidence type="ECO:0000313" key="2">
    <source>
        <dbReference type="Proteomes" id="UP000223968"/>
    </source>
</evidence>
<accession>A0A2B7X1X2</accession>
<sequence>MALAIPFIVQGSNDAANKRSFILAATLARFSCKLTTSLQQHYVTVMPVIGIDGTNEYVHVRSKSPQQLPGLKAGSQSCDDMGLAMEEELAVAKGVSIVWPMDSLSYGKATSDALASDRTARRETKPKFIFSQIGVIIIIHASNFGVTKAASG</sequence>
<protein>
    <submittedName>
        <fullName evidence="1">Uncharacterized protein</fullName>
    </submittedName>
</protein>
<reference evidence="1 2" key="1">
    <citation type="submission" date="2017-10" db="EMBL/GenBank/DDBJ databases">
        <title>Comparative genomics in systemic dimorphic fungi from Ajellomycetaceae.</title>
        <authorList>
            <person name="Munoz J.F."/>
            <person name="Mcewen J.G."/>
            <person name="Clay O.K."/>
            <person name="Cuomo C.A."/>
        </authorList>
    </citation>
    <scope>NUCLEOTIDE SEQUENCE [LARGE SCALE GENOMIC DNA]</scope>
    <source>
        <strain evidence="1 2">UAMH5409</strain>
    </source>
</reference>
<gene>
    <name evidence="1" type="ORF">AJ79_07479</name>
</gene>
<evidence type="ECO:0000313" key="1">
    <source>
        <dbReference type="EMBL" id="PGH03046.1"/>
    </source>
</evidence>
<comment type="caution">
    <text evidence="1">The sequence shown here is derived from an EMBL/GenBank/DDBJ whole genome shotgun (WGS) entry which is preliminary data.</text>
</comment>
<organism evidence="1 2">
    <name type="scientific">Helicocarpus griseus UAMH5409</name>
    <dbReference type="NCBI Taxonomy" id="1447875"/>
    <lineage>
        <taxon>Eukaryota</taxon>
        <taxon>Fungi</taxon>
        <taxon>Dikarya</taxon>
        <taxon>Ascomycota</taxon>
        <taxon>Pezizomycotina</taxon>
        <taxon>Eurotiomycetes</taxon>
        <taxon>Eurotiomycetidae</taxon>
        <taxon>Onygenales</taxon>
        <taxon>Ajellomycetaceae</taxon>
        <taxon>Helicocarpus</taxon>
    </lineage>
</organism>
<proteinExistence type="predicted"/>
<keyword evidence="2" id="KW-1185">Reference proteome</keyword>